<dbReference type="RefSeq" id="WP_041960330.1">
    <property type="nucleotide sequence ID" value="NZ_JRPN01000040.1"/>
</dbReference>
<dbReference type="Proteomes" id="UP000030377">
    <property type="component" value="Unassembled WGS sequence"/>
</dbReference>
<dbReference type="EMBL" id="JRPN01000040">
    <property type="protein sequence ID" value="KGT73761.1"/>
    <property type="molecule type" value="Genomic_DNA"/>
</dbReference>
<comment type="caution">
    <text evidence="1">The sequence shown here is derived from an EMBL/GenBank/DDBJ whole genome shotgun (WGS) entry which is preliminary data.</text>
</comment>
<name>A0A0A3XKS0_BRAJP</name>
<reference evidence="1 2" key="1">
    <citation type="submission" date="2014-09" db="EMBL/GenBank/DDBJ databases">
        <title>Draft genome of Bradyrhizobium japonicum Is-34.</title>
        <authorList>
            <person name="Tsurumaru H."/>
            <person name="Yamakawa T."/>
            <person name="Hashimoto S."/>
            <person name="Okizaki K."/>
            <person name="Kanesaki Y."/>
            <person name="Yoshikawa H."/>
            <person name="Yajima S."/>
        </authorList>
    </citation>
    <scope>NUCLEOTIDE SEQUENCE [LARGE SCALE GENOMIC DNA]</scope>
    <source>
        <strain evidence="1 2">Is-34</strain>
    </source>
</reference>
<proteinExistence type="predicted"/>
<dbReference type="AlphaFoldDB" id="A0A0A3XKS0"/>
<protein>
    <submittedName>
        <fullName evidence="1">Uncharacterized protein</fullName>
    </submittedName>
</protein>
<organism evidence="1 2">
    <name type="scientific">Bradyrhizobium japonicum</name>
    <dbReference type="NCBI Taxonomy" id="375"/>
    <lineage>
        <taxon>Bacteria</taxon>
        <taxon>Pseudomonadati</taxon>
        <taxon>Pseudomonadota</taxon>
        <taxon>Alphaproteobacteria</taxon>
        <taxon>Hyphomicrobiales</taxon>
        <taxon>Nitrobacteraceae</taxon>
        <taxon>Bradyrhizobium</taxon>
    </lineage>
</organism>
<accession>A0A0A3XKS0</accession>
<evidence type="ECO:0000313" key="1">
    <source>
        <dbReference type="EMBL" id="KGT73761.1"/>
    </source>
</evidence>
<gene>
    <name evidence="1" type="ORF">MA20_41895</name>
</gene>
<sequence>MKEIRDNTPSNTKFGHLARHQFDLHDPAEVAEMIRVWKCYGDRPDITKKVRNWGVLMALSSPSLPEPVRRQFEAKILAGNNVTAKSIADKAATRKTG</sequence>
<evidence type="ECO:0000313" key="2">
    <source>
        <dbReference type="Proteomes" id="UP000030377"/>
    </source>
</evidence>